<dbReference type="EMBL" id="JAMZMK010011028">
    <property type="protein sequence ID" value="KAI7729271.1"/>
    <property type="molecule type" value="Genomic_DNA"/>
</dbReference>
<name>A0AAD5BTC7_AMBAR</name>
<evidence type="ECO:0000313" key="1">
    <source>
        <dbReference type="EMBL" id="KAI7729271.1"/>
    </source>
</evidence>
<reference evidence="1" key="1">
    <citation type="submission" date="2022-06" db="EMBL/GenBank/DDBJ databases">
        <title>Uncovering the hologenomic basis of an extraordinary plant invasion.</title>
        <authorList>
            <person name="Bieker V.C."/>
            <person name="Martin M.D."/>
            <person name="Gilbert T."/>
            <person name="Hodgins K."/>
            <person name="Battlay P."/>
            <person name="Petersen B."/>
            <person name="Wilson J."/>
        </authorList>
    </citation>
    <scope>NUCLEOTIDE SEQUENCE</scope>
    <source>
        <strain evidence="1">AA19_3_7</strain>
        <tissue evidence="1">Leaf</tissue>
    </source>
</reference>
<organism evidence="1 2">
    <name type="scientific">Ambrosia artemisiifolia</name>
    <name type="common">Common ragweed</name>
    <dbReference type="NCBI Taxonomy" id="4212"/>
    <lineage>
        <taxon>Eukaryota</taxon>
        <taxon>Viridiplantae</taxon>
        <taxon>Streptophyta</taxon>
        <taxon>Embryophyta</taxon>
        <taxon>Tracheophyta</taxon>
        <taxon>Spermatophyta</taxon>
        <taxon>Magnoliopsida</taxon>
        <taxon>eudicotyledons</taxon>
        <taxon>Gunneridae</taxon>
        <taxon>Pentapetalae</taxon>
        <taxon>asterids</taxon>
        <taxon>campanulids</taxon>
        <taxon>Asterales</taxon>
        <taxon>Asteraceae</taxon>
        <taxon>Asteroideae</taxon>
        <taxon>Heliantheae alliance</taxon>
        <taxon>Heliantheae</taxon>
        <taxon>Ambrosia</taxon>
    </lineage>
</organism>
<feature type="non-terminal residue" evidence="1">
    <location>
        <position position="119"/>
    </location>
</feature>
<accession>A0AAD5BTC7</accession>
<protein>
    <submittedName>
        <fullName evidence="1">Uncharacterized protein</fullName>
    </submittedName>
</protein>
<dbReference type="Proteomes" id="UP001206925">
    <property type="component" value="Unassembled WGS sequence"/>
</dbReference>
<gene>
    <name evidence="1" type="ORF">M8C21_028449</name>
</gene>
<keyword evidence="2" id="KW-1185">Reference proteome</keyword>
<dbReference type="AlphaFoldDB" id="A0AAD5BTC7"/>
<evidence type="ECO:0000313" key="2">
    <source>
        <dbReference type="Proteomes" id="UP001206925"/>
    </source>
</evidence>
<proteinExistence type="predicted"/>
<comment type="caution">
    <text evidence="1">The sequence shown here is derived from an EMBL/GenBank/DDBJ whole genome shotgun (WGS) entry which is preliminary data.</text>
</comment>
<sequence>FGLIDVCPPPLGASLISPSSPLVLTLLTEPLFHRHHYQQDEKPHEYVTAFITEGKVATDHHSILERTSDVFPLVNWTIKLIYGLNWLYDSPEDEAEKNGVRPWDMLGDDIRQAINANNS</sequence>